<organism evidence="3 4">
    <name type="scientific">Pelobates cultripes</name>
    <name type="common">Western spadefoot toad</name>
    <dbReference type="NCBI Taxonomy" id="61616"/>
    <lineage>
        <taxon>Eukaryota</taxon>
        <taxon>Metazoa</taxon>
        <taxon>Chordata</taxon>
        <taxon>Craniata</taxon>
        <taxon>Vertebrata</taxon>
        <taxon>Euteleostomi</taxon>
        <taxon>Amphibia</taxon>
        <taxon>Batrachia</taxon>
        <taxon>Anura</taxon>
        <taxon>Pelobatoidea</taxon>
        <taxon>Pelobatidae</taxon>
        <taxon>Pelobates</taxon>
    </lineage>
</organism>
<name>A0AAD1VVF3_PELCU</name>
<dbReference type="Pfam" id="PF08357">
    <property type="entry name" value="SEFIR"/>
    <property type="match status" value="1"/>
</dbReference>
<dbReference type="InterPro" id="IPR053047">
    <property type="entry name" value="E3_ubiq_ligase_TRAF3IP2"/>
</dbReference>
<sequence>MNNSLPEENDESQYPDKLFSEDYDTGNNSVNVYNGATAQSVPSHHNMANKQQKYPSSKDTGYTSQVNDVMGLENLEPPDSLMSERNMEDFGPFNPRNCMTDRVSRQQWVHPPMQPQNVCRPCHLPNMRDFRAHDSMHHPGVIPHHTPQNNGHVIQQRPVMSDQRFPSDLRVELREPPNHFEDRLKVFITYSKDVAEEVIRLAGFLFKNGFMTTVDIFEQSVLGMNIQVWMDDKLKDMSMKIIIAISPQYKLDIEKYGGAISNEHGLHTKYIHTIMQNQFIQQGSINYRFIPILFPNASEEDVPIWLRNTIVYRWPYDKEKIVLRLMCQDPYVHGPIGPLPTLRMTPI</sequence>
<dbReference type="EMBL" id="OW240913">
    <property type="protein sequence ID" value="CAH2252146.1"/>
    <property type="molecule type" value="Genomic_DNA"/>
</dbReference>
<proteinExistence type="predicted"/>
<feature type="region of interest" description="Disordered" evidence="1">
    <location>
        <begin position="1"/>
        <end position="28"/>
    </location>
</feature>
<dbReference type="Proteomes" id="UP001295444">
    <property type="component" value="Chromosome 02"/>
</dbReference>
<dbReference type="AlphaFoldDB" id="A0AAD1VVF3"/>
<dbReference type="InterPro" id="IPR013568">
    <property type="entry name" value="SEFIR_dom"/>
</dbReference>
<feature type="domain" description="SEFIR" evidence="2">
    <location>
        <begin position="183"/>
        <end position="323"/>
    </location>
</feature>
<evidence type="ECO:0000256" key="1">
    <source>
        <dbReference type="SAM" id="MobiDB-lite"/>
    </source>
</evidence>
<dbReference type="PROSITE" id="PS51534">
    <property type="entry name" value="SEFIR"/>
    <property type="match status" value="1"/>
</dbReference>
<dbReference type="GO" id="GO:0006959">
    <property type="term" value="P:humoral immune response"/>
    <property type="evidence" value="ECO:0007669"/>
    <property type="project" value="TreeGrafter"/>
</dbReference>
<dbReference type="GO" id="GO:0043123">
    <property type="term" value="P:positive regulation of canonical NF-kappaB signal transduction"/>
    <property type="evidence" value="ECO:0007669"/>
    <property type="project" value="TreeGrafter"/>
</dbReference>
<gene>
    <name evidence="3" type="ORF">PECUL_23A046322</name>
</gene>
<keyword evidence="4" id="KW-1185">Reference proteome</keyword>
<reference evidence="3" key="1">
    <citation type="submission" date="2022-03" db="EMBL/GenBank/DDBJ databases">
        <authorList>
            <person name="Alioto T."/>
            <person name="Alioto T."/>
            <person name="Gomez Garrido J."/>
        </authorList>
    </citation>
    <scope>NUCLEOTIDE SEQUENCE</scope>
</reference>
<dbReference type="PANTHER" id="PTHR34257">
    <property type="entry name" value="ADAPTER PROTEIN CIKS"/>
    <property type="match status" value="1"/>
</dbReference>
<accession>A0AAD1VVF3</accession>
<dbReference type="PANTHER" id="PTHR34257:SF2">
    <property type="entry name" value="E3 UBIQUITIN LIGASE TRAF3IP2"/>
    <property type="match status" value="1"/>
</dbReference>
<evidence type="ECO:0000313" key="3">
    <source>
        <dbReference type="EMBL" id="CAH2252146.1"/>
    </source>
</evidence>
<evidence type="ECO:0000259" key="2">
    <source>
        <dbReference type="PROSITE" id="PS51534"/>
    </source>
</evidence>
<evidence type="ECO:0000313" key="4">
    <source>
        <dbReference type="Proteomes" id="UP001295444"/>
    </source>
</evidence>
<protein>
    <recommendedName>
        <fullName evidence="2">SEFIR domain-containing protein</fullName>
    </recommendedName>
</protein>